<dbReference type="GeneID" id="54561717"/>
<dbReference type="InterPro" id="IPR052895">
    <property type="entry name" value="HetReg/Transcr_Mod"/>
</dbReference>
<evidence type="ECO:0000313" key="3">
    <source>
        <dbReference type="Proteomes" id="UP000799537"/>
    </source>
</evidence>
<dbReference type="RefSeq" id="XP_033663415.1">
    <property type="nucleotide sequence ID" value="XM_033808445.1"/>
</dbReference>
<dbReference type="PANTHER" id="PTHR24148:SF73">
    <property type="entry name" value="HET DOMAIN PROTEIN (AFU_ORTHOLOGUE AFUA_8G01020)"/>
    <property type="match status" value="1"/>
</dbReference>
<keyword evidence="3" id="KW-1185">Reference proteome</keyword>
<gene>
    <name evidence="2" type="ORF">M409DRAFT_27149</name>
</gene>
<feature type="domain" description="Heterokaryon incompatibility" evidence="1">
    <location>
        <begin position="68"/>
        <end position="232"/>
    </location>
</feature>
<proteinExistence type="predicted"/>
<dbReference type="PANTHER" id="PTHR24148">
    <property type="entry name" value="ANKYRIN REPEAT DOMAIN-CONTAINING PROTEIN 39 HOMOLOG-RELATED"/>
    <property type="match status" value="1"/>
</dbReference>
<reference evidence="2" key="1">
    <citation type="journal article" date="2020" name="Stud. Mycol.">
        <title>101 Dothideomycetes genomes: a test case for predicting lifestyles and emergence of pathogens.</title>
        <authorList>
            <person name="Haridas S."/>
            <person name="Albert R."/>
            <person name="Binder M."/>
            <person name="Bloem J."/>
            <person name="Labutti K."/>
            <person name="Salamov A."/>
            <person name="Andreopoulos B."/>
            <person name="Baker S."/>
            <person name="Barry K."/>
            <person name="Bills G."/>
            <person name="Bluhm B."/>
            <person name="Cannon C."/>
            <person name="Castanera R."/>
            <person name="Culley D."/>
            <person name="Daum C."/>
            <person name="Ezra D."/>
            <person name="Gonzalez J."/>
            <person name="Henrissat B."/>
            <person name="Kuo A."/>
            <person name="Liang C."/>
            <person name="Lipzen A."/>
            <person name="Lutzoni F."/>
            <person name="Magnuson J."/>
            <person name="Mondo S."/>
            <person name="Nolan M."/>
            <person name="Ohm R."/>
            <person name="Pangilinan J."/>
            <person name="Park H.-J."/>
            <person name="Ramirez L."/>
            <person name="Alfaro M."/>
            <person name="Sun H."/>
            <person name="Tritt A."/>
            <person name="Yoshinaga Y."/>
            <person name="Zwiers L.-H."/>
            <person name="Turgeon B."/>
            <person name="Goodwin S."/>
            <person name="Spatafora J."/>
            <person name="Crous P."/>
            <person name="Grigoriev I."/>
        </authorList>
    </citation>
    <scope>NUCLEOTIDE SEQUENCE</scope>
    <source>
        <strain evidence="2">ATCC 36951</strain>
    </source>
</reference>
<dbReference type="Proteomes" id="UP000799537">
    <property type="component" value="Unassembled WGS sequence"/>
</dbReference>
<dbReference type="AlphaFoldDB" id="A0A6A6CAP3"/>
<dbReference type="Pfam" id="PF06985">
    <property type="entry name" value="HET"/>
    <property type="match status" value="1"/>
</dbReference>
<dbReference type="OrthoDB" id="5303367at2759"/>
<dbReference type="EMBL" id="ML993613">
    <property type="protein sequence ID" value="KAF2162526.1"/>
    <property type="molecule type" value="Genomic_DNA"/>
</dbReference>
<evidence type="ECO:0000313" key="2">
    <source>
        <dbReference type="EMBL" id="KAF2162526.1"/>
    </source>
</evidence>
<dbReference type="InterPro" id="IPR010730">
    <property type="entry name" value="HET"/>
</dbReference>
<accession>A0A6A6CAP3</accession>
<organism evidence="2 3">
    <name type="scientific">Zasmidium cellare ATCC 36951</name>
    <dbReference type="NCBI Taxonomy" id="1080233"/>
    <lineage>
        <taxon>Eukaryota</taxon>
        <taxon>Fungi</taxon>
        <taxon>Dikarya</taxon>
        <taxon>Ascomycota</taxon>
        <taxon>Pezizomycotina</taxon>
        <taxon>Dothideomycetes</taxon>
        <taxon>Dothideomycetidae</taxon>
        <taxon>Mycosphaerellales</taxon>
        <taxon>Mycosphaerellaceae</taxon>
        <taxon>Zasmidium</taxon>
    </lineage>
</organism>
<sequence length="660" mass="74469">MTASQPPFAYHSLHEETHEIRLLQLLPRADEKEGENVVGEIHCELLRVEYLESPSDQAIDSQHGWGTFAALSYVWGSSTLPKRHIYISGVKFEVTLNLHNALTRLLRFMREDEKFPRRIWVDAVCIDQSNFDERNKQVLRMRYIYGAASVVVCALPPEWCLTDTGEARARVMGWDAGVSMLRLLAGAQSDVGREAFAEHLRSGVVQYSAERWASLFNFFANPYWTRLWIIQEIALASRDIMILAGTNSMPWNTVSSVAALFRSLPYTIRETLVASVRASGRAMAPFSSNLDKIVDIQKLVADRVQENKYAQPSTILRLARKAQATNARDKVYGLLSLIDPSLSQPIHVDYRKTAGTVWTEFASVAIEMTGSLQILRHCSQPDHNRARDAPSWAPDLGNGNVALPFGKVRIIQIHIREASDPWIDGKVLNVSGVRLDTIDSVSSVRREFDDLFLNRDTERGIVQSSATTKKATKQYERSIKDLYRELAATFLSGSASSSAFYLNPELPPMGWLKRNKGTSRSVDRVVSFLEQNGELPLPGGYLLRDVLEQFPHSTKGTDGHGEQRKAPSDDEWYLQLVDYIDSILNYRRLAVTTKGHISLVPCDTRPDDHVYALGAYSGLGILRKQNEMWRWVGSCYVHSLAHDDHDPDWSVEEVEHISII</sequence>
<protein>
    <recommendedName>
        <fullName evidence="1">Heterokaryon incompatibility domain-containing protein</fullName>
    </recommendedName>
</protein>
<evidence type="ECO:0000259" key="1">
    <source>
        <dbReference type="Pfam" id="PF06985"/>
    </source>
</evidence>
<name>A0A6A6CAP3_ZASCE</name>